<comment type="caution">
    <text evidence="3">The sequence shown here is derived from an EMBL/GenBank/DDBJ whole genome shotgun (WGS) entry which is preliminary data.</text>
</comment>
<evidence type="ECO:0000256" key="2">
    <source>
        <dbReference type="SAM" id="Phobius"/>
    </source>
</evidence>
<sequence>MKFTTALRSGSALRAAPVALLLILFYYFIDETRPPSSFDEFSPAIVAYPLMTLYPLAYAITAGLAIWESGRLRQAGVWDLAPGRSRYRVALNALIPVIGAGWLVIVTPSILSLLRAGVIPSLDSMRLPVMALLVCLAYAVIGFAIGLKMKPVIAAPIAAVAVWIVIAFTRSVQPYWIRHVSGLFSDLVFGEVPSLLALTPPLLLAGGISLGLVVLWLPITRTFIRGAVALLTVVGGAGGAYAISHEWPHDPPLLVGRVEMRCVGEAPRVCMPEATASGAVSVQRDASAVLASFRSRGVAPLPSVITDSYAEGRFPLPSTKQTWHLNLTATSRSGGVRFQVATATARFPCANVDLLRGHAAWYWAASVAGERKAYEARIRQEEETVETRRIERQVRVIVGDVLKKPNRQQAEWFSETIGAACGKET</sequence>
<feature type="transmembrane region" description="Helical" evidence="2">
    <location>
        <begin position="125"/>
        <end position="145"/>
    </location>
</feature>
<proteinExistence type="predicted"/>
<evidence type="ECO:0000313" key="4">
    <source>
        <dbReference type="Proteomes" id="UP000645555"/>
    </source>
</evidence>
<feature type="transmembrane region" description="Helical" evidence="2">
    <location>
        <begin position="12"/>
        <end position="29"/>
    </location>
</feature>
<reference evidence="3" key="2">
    <citation type="submission" date="2020-09" db="EMBL/GenBank/DDBJ databases">
        <authorList>
            <person name="Sun Q."/>
            <person name="Ohkuma M."/>
        </authorList>
    </citation>
    <scope>NUCLEOTIDE SEQUENCE</scope>
    <source>
        <strain evidence="3">JCM 4956</strain>
    </source>
</reference>
<dbReference type="RefSeq" id="WP_190038557.1">
    <property type="nucleotide sequence ID" value="NZ_BMWD01000024.1"/>
</dbReference>
<evidence type="ECO:0000313" key="3">
    <source>
        <dbReference type="EMBL" id="GGX82874.1"/>
    </source>
</evidence>
<accession>A0A918NNB9</accession>
<protein>
    <submittedName>
        <fullName evidence="3">Uncharacterized protein</fullName>
    </submittedName>
</protein>
<keyword evidence="2" id="KW-1133">Transmembrane helix</keyword>
<dbReference type="EMBL" id="BMWD01000024">
    <property type="protein sequence ID" value="GGX82874.1"/>
    <property type="molecule type" value="Genomic_DNA"/>
</dbReference>
<feature type="coiled-coil region" evidence="1">
    <location>
        <begin position="364"/>
        <end position="391"/>
    </location>
</feature>
<name>A0A918NNB9_9ACTN</name>
<keyword evidence="4" id="KW-1185">Reference proteome</keyword>
<feature type="transmembrane region" description="Helical" evidence="2">
    <location>
        <begin position="152"/>
        <end position="172"/>
    </location>
</feature>
<feature type="transmembrane region" description="Helical" evidence="2">
    <location>
        <begin position="192"/>
        <end position="216"/>
    </location>
</feature>
<keyword evidence="2" id="KW-0472">Membrane</keyword>
<keyword evidence="1" id="KW-0175">Coiled coil</keyword>
<dbReference type="Proteomes" id="UP000645555">
    <property type="component" value="Unassembled WGS sequence"/>
</dbReference>
<feature type="transmembrane region" description="Helical" evidence="2">
    <location>
        <begin position="223"/>
        <end position="243"/>
    </location>
</feature>
<evidence type="ECO:0000256" key="1">
    <source>
        <dbReference type="SAM" id="Coils"/>
    </source>
</evidence>
<keyword evidence="2" id="KW-0812">Transmembrane</keyword>
<gene>
    <name evidence="3" type="ORF">GCM10010515_58150</name>
</gene>
<organism evidence="3 4">
    <name type="scientific">Streptomyces fructofermentans</name>
    <dbReference type="NCBI Taxonomy" id="152141"/>
    <lineage>
        <taxon>Bacteria</taxon>
        <taxon>Bacillati</taxon>
        <taxon>Actinomycetota</taxon>
        <taxon>Actinomycetes</taxon>
        <taxon>Kitasatosporales</taxon>
        <taxon>Streptomycetaceae</taxon>
        <taxon>Streptomyces</taxon>
    </lineage>
</organism>
<feature type="transmembrane region" description="Helical" evidence="2">
    <location>
        <begin position="87"/>
        <end position="105"/>
    </location>
</feature>
<reference evidence="3" key="1">
    <citation type="journal article" date="2014" name="Int. J. Syst. Evol. Microbiol.">
        <title>Complete genome sequence of Corynebacterium casei LMG S-19264T (=DSM 44701T), isolated from a smear-ripened cheese.</title>
        <authorList>
            <consortium name="US DOE Joint Genome Institute (JGI-PGF)"/>
            <person name="Walter F."/>
            <person name="Albersmeier A."/>
            <person name="Kalinowski J."/>
            <person name="Ruckert C."/>
        </authorList>
    </citation>
    <scope>NUCLEOTIDE SEQUENCE</scope>
    <source>
        <strain evidence="3">JCM 4956</strain>
    </source>
</reference>
<feature type="transmembrane region" description="Helical" evidence="2">
    <location>
        <begin position="41"/>
        <end position="67"/>
    </location>
</feature>
<dbReference type="AlphaFoldDB" id="A0A918NNB9"/>